<keyword evidence="15" id="KW-1185">Reference proteome</keyword>
<name>A0ABP5EVM8_9MICO</name>
<dbReference type="SUPFAM" id="SSF52833">
    <property type="entry name" value="Thioredoxin-like"/>
    <property type="match status" value="1"/>
</dbReference>
<keyword evidence="7" id="KW-0676">Redox-active center</keyword>
<comment type="function">
    <text evidence="1">Thiol-specific peroxidase that catalyzes the reduction of hydrogen peroxide and organic hydroperoxides to water and alcohols, respectively. Plays a role in cell protection against oxidative stress by detoxifying peroxides and as sensor of hydrogen peroxide-mediated signaling events.</text>
</comment>
<evidence type="ECO:0000256" key="11">
    <source>
        <dbReference type="ARBA" id="ARBA00049091"/>
    </source>
</evidence>
<comment type="caution">
    <text evidence="14">The sequence shown here is derived from an EMBL/GenBank/DDBJ whole genome shotgun (WGS) entry which is preliminary data.</text>
</comment>
<dbReference type="EMBL" id="BAAANO010000018">
    <property type="protein sequence ID" value="GAA2009429.1"/>
    <property type="molecule type" value="Genomic_DNA"/>
</dbReference>
<evidence type="ECO:0000256" key="2">
    <source>
        <dbReference type="ARBA" id="ARBA00013017"/>
    </source>
</evidence>
<dbReference type="Proteomes" id="UP001500755">
    <property type="component" value="Unassembled WGS sequence"/>
</dbReference>
<evidence type="ECO:0000256" key="1">
    <source>
        <dbReference type="ARBA" id="ARBA00003330"/>
    </source>
</evidence>
<dbReference type="InterPro" id="IPR000866">
    <property type="entry name" value="AhpC/TSA"/>
</dbReference>
<comment type="similarity">
    <text evidence="9">Belongs to the peroxiredoxin family. BCP/PrxQ subfamily.</text>
</comment>
<evidence type="ECO:0000256" key="9">
    <source>
        <dbReference type="ARBA" id="ARBA00038489"/>
    </source>
</evidence>
<keyword evidence="3" id="KW-0575">Peroxidase</keyword>
<feature type="domain" description="Thioredoxin" evidence="13">
    <location>
        <begin position="15"/>
        <end position="163"/>
    </location>
</feature>
<dbReference type="EC" id="1.11.1.24" evidence="2"/>
<sequence>MTPAVGAGARGASRPVPGDRAPDFDLESHLGEEVRLPVLLVDGPVLLVFYPFAFSPVCGNEIAALVRDHGRFAEAGVRVVGISTDTKYSLAAWARELEVPFPLLSDFWPHGAVASAYGVFDAARGMAGRGAFLVNREGIVVDAVVAGPAQARDFRRFLPPDGTATETFSARPSSERP</sequence>
<dbReference type="InterPro" id="IPR036249">
    <property type="entry name" value="Thioredoxin-like_sf"/>
</dbReference>
<evidence type="ECO:0000259" key="13">
    <source>
        <dbReference type="PROSITE" id="PS51352"/>
    </source>
</evidence>
<comment type="catalytic activity">
    <reaction evidence="11">
        <text>a hydroperoxide + [thioredoxin]-dithiol = an alcohol + [thioredoxin]-disulfide + H2O</text>
        <dbReference type="Rhea" id="RHEA:62620"/>
        <dbReference type="Rhea" id="RHEA-COMP:10698"/>
        <dbReference type="Rhea" id="RHEA-COMP:10700"/>
        <dbReference type="ChEBI" id="CHEBI:15377"/>
        <dbReference type="ChEBI" id="CHEBI:29950"/>
        <dbReference type="ChEBI" id="CHEBI:30879"/>
        <dbReference type="ChEBI" id="CHEBI:35924"/>
        <dbReference type="ChEBI" id="CHEBI:50058"/>
        <dbReference type="EC" id="1.11.1.24"/>
    </reaction>
</comment>
<proteinExistence type="inferred from homology"/>
<evidence type="ECO:0000313" key="14">
    <source>
        <dbReference type="EMBL" id="GAA2009429.1"/>
    </source>
</evidence>
<keyword evidence="6" id="KW-1015">Disulfide bond</keyword>
<protein>
    <recommendedName>
        <fullName evidence="2">thioredoxin-dependent peroxiredoxin</fullName>
        <ecNumber evidence="2">1.11.1.24</ecNumber>
    </recommendedName>
    <alternativeName>
        <fullName evidence="10">Bacterioferritin comigratory protein</fullName>
    </alternativeName>
    <alternativeName>
        <fullName evidence="8">Thioredoxin peroxidase</fullName>
    </alternativeName>
</protein>
<evidence type="ECO:0000256" key="3">
    <source>
        <dbReference type="ARBA" id="ARBA00022559"/>
    </source>
</evidence>
<dbReference type="Pfam" id="PF00578">
    <property type="entry name" value="AhpC-TSA"/>
    <property type="match status" value="1"/>
</dbReference>
<dbReference type="RefSeq" id="WP_344309330.1">
    <property type="nucleotide sequence ID" value="NZ_BAAANO010000018.1"/>
</dbReference>
<dbReference type="PANTHER" id="PTHR42801">
    <property type="entry name" value="THIOREDOXIN-DEPENDENT PEROXIDE REDUCTASE"/>
    <property type="match status" value="1"/>
</dbReference>
<dbReference type="InterPro" id="IPR050924">
    <property type="entry name" value="Peroxiredoxin_BCP/PrxQ"/>
</dbReference>
<gene>
    <name evidence="14" type="ORF">GCM10009755_20240</name>
</gene>
<evidence type="ECO:0000256" key="5">
    <source>
        <dbReference type="ARBA" id="ARBA00023002"/>
    </source>
</evidence>
<dbReference type="InterPro" id="IPR013766">
    <property type="entry name" value="Thioredoxin_domain"/>
</dbReference>
<dbReference type="PANTHER" id="PTHR42801:SF4">
    <property type="entry name" value="AHPC_TSA FAMILY PROTEIN"/>
    <property type="match status" value="1"/>
</dbReference>
<evidence type="ECO:0000256" key="8">
    <source>
        <dbReference type="ARBA" id="ARBA00032824"/>
    </source>
</evidence>
<dbReference type="PROSITE" id="PS51352">
    <property type="entry name" value="THIOREDOXIN_2"/>
    <property type="match status" value="1"/>
</dbReference>
<keyword evidence="5" id="KW-0560">Oxidoreductase</keyword>
<accession>A0ABP5EVM8</accession>
<evidence type="ECO:0000256" key="7">
    <source>
        <dbReference type="ARBA" id="ARBA00023284"/>
    </source>
</evidence>
<dbReference type="Gene3D" id="3.40.30.10">
    <property type="entry name" value="Glutaredoxin"/>
    <property type="match status" value="1"/>
</dbReference>
<evidence type="ECO:0000256" key="10">
    <source>
        <dbReference type="ARBA" id="ARBA00041373"/>
    </source>
</evidence>
<reference evidence="15" key="1">
    <citation type="journal article" date="2019" name="Int. J. Syst. Evol. Microbiol.">
        <title>The Global Catalogue of Microorganisms (GCM) 10K type strain sequencing project: providing services to taxonomists for standard genome sequencing and annotation.</title>
        <authorList>
            <consortium name="The Broad Institute Genomics Platform"/>
            <consortium name="The Broad Institute Genome Sequencing Center for Infectious Disease"/>
            <person name="Wu L."/>
            <person name="Ma J."/>
        </authorList>
    </citation>
    <scope>NUCLEOTIDE SEQUENCE [LARGE SCALE GENOMIC DNA]</scope>
    <source>
        <strain evidence="15">JCM 14546</strain>
    </source>
</reference>
<evidence type="ECO:0000256" key="4">
    <source>
        <dbReference type="ARBA" id="ARBA00022862"/>
    </source>
</evidence>
<evidence type="ECO:0000256" key="6">
    <source>
        <dbReference type="ARBA" id="ARBA00023157"/>
    </source>
</evidence>
<keyword evidence="4" id="KW-0049">Antioxidant</keyword>
<evidence type="ECO:0000313" key="15">
    <source>
        <dbReference type="Proteomes" id="UP001500755"/>
    </source>
</evidence>
<organism evidence="14 15">
    <name type="scientific">Brevibacterium samyangense</name>
    <dbReference type="NCBI Taxonomy" id="366888"/>
    <lineage>
        <taxon>Bacteria</taxon>
        <taxon>Bacillati</taxon>
        <taxon>Actinomycetota</taxon>
        <taxon>Actinomycetes</taxon>
        <taxon>Micrococcales</taxon>
        <taxon>Brevibacteriaceae</taxon>
        <taxon>Brevibacterium</taxon>
    </lineage>
</organism>
<feature type="region of interest" description="Disordered" evidence="12">
    <location>
        <begin position="1"/>
        <end position="20"/>
    </location>
</feature>
<evidence type="ECO:0000256" key="12">
    <source>
        <dbReference type="SAM" id="MobiDB-lite"/>
    </source>
</evidence>